<accession>C1N0B3</accession>
<dbReference type="InterPro" id="IPR039987">
    <property type="entry name" value="PGRL1"/>
</dbReference>
<feature type="transmembrane region" description="Helical" evidence="1">
    <location>
        <begin position="246"/>
        <end position="267"/>
    </location>
</feature>
<reference evidence="2 3" key="1">
    <citation type="journal article" date="2009" name="Science">
        <title>Green evolution and dynamic adaptations revealed by genomes of the marine picoeukaryotes Micromonas.</title>
        <authorList>
            <person name="Worden A.Z."/>
            <person name="Lee J.H."/>
            <person name="Mock T."/>
            <person name="Rouze P."/>
            <person name="Simmons M.P."/>
            <person name="Aerts A.L."/>
            <person name="Allen A.E."/>
            <person name="Cuvelier M.L."/>
            <person name="Derelle E."/>
            <person name="Everett M.V."/>
            <person name="Foulon E."/>
            <person name="Grimwood J."/>
            <person name="Gundlach H."/>
            <person name="Henrissat B."/>
            <person name="Napoli C."/>
            <person name="McDonald S.M."/>
            <person name="Parker M.S."/>
            <person name="Rombauts S."/>
            <person name="Salamov A."/>
            <person name="Von Dassow P."/>
            <person name="Badger J.H."/>
            <person name="Coutinho P.M."/>
            <person name="Demir E."/>
            <person name="Dubchak I."/>
            <person name="Gentemann C."/>
            <person name="Eikrem W."/>
            <person name="Gready J.E."/>
            <person name="John U."/>
            <person name="Lanier W."/>
            <person name="Lindquist E.A."/>
            <person name="Lucas S."/>
            <person name="Mayer K.F."/>
            <person name="Moreau H."/>
            <person name="Not F."/>
            <person name="Otillar R."/>
            <person name="Panaud O."/>
            <person name="Pangilinan J."/>
            <person name="Paulsen I."/>
            <person name="Piegu B."/>
            <person name="Poliakov A."/>
            <person name="Robbens S."/>
            <person name="Schmutz J."/>
            <person name="Toulza E."/>
            <person name="Wyss T."/>
            <person name="Zelensky A."/>
            <person name="Zhou K."/>
            <person name="Armbrust E.V."/>
            <person name="Bhattacharya D."/>
            <person name="Goodenough U.W."/>
            <person name="Van de Peer Y."/>
            <person name="Grigoriev I.V."/>
        </authorList>
    </citation>
    <scope>NUCLEOTIDE SEQUENCE [LARGE SCALE GENOMIC DNA]</scope>
    <source>
        <strain evidence="2 3">CCMP1545</strain>
    </source>
</reference>
<keyword evidence="1" id="KW-0472">Membrane</keyword>
<dbReference type="AlphaFoldDB" id="C1N0B3"/>
<dbReference type="GO" id="GO:0016730">
    <property type="term" value="F:oxidoreductase activity, acting on iron-sulfur proteins as donors"/>
    <property type="evidence" value="ECO:0007669"/>
    <property type="project" value="InterPro"/>
</dbReference>
<dbReference type="RefSeq" id="XP_003061604.1">
    <property type="nucleotide sequence ID" value="XM_003061558.1"/>
</dbReference>
<dbReference type="GO" id="GO:0009535">
    <property type="term" value="C:chloroplast thylakoid membrane"/>
    <property type="evidence" value="ECO:0007669"/>
    <property type="project" value="InterPro"/>
</dbReference>
<sequence>MAAIINATRAYSTLAAPRASTAPAKRARACAARVAKKTRGSVATRSASQDEAAVSPNASVSLSCSIDDPSSCSLADLEMLYIDALWNFYNGGSFTLSDEQYDRLREELNWQGSGFPTLRRYEVQFVEASIAYARGEPVVTDEEYEDLKRKVKAEGKRDDVTALLLYTKGQELLDPAQFLRLKDEMAKLDVDVGLRGATCTMSKTSDKLTSDSSAVTKMYLAIGAVPTVLGLTPYVLGSIFGFDIPFTAGVGFGLTVGALLTASIVNYTGLQNAEIVKGECPCCENEIKQFFGGESPENSVDYKCGVCGTTSKLNRTTMKIDQAGGIKAA</sequence>
<dbReference type="OMA" id="NVKCENC"/>
<proteinExistence type="predicted"/>
<protein>
    <submittedName>
        <fullName evidence="2">Predicted protein</fullName>
    </submittedName>
</protein>
<keyword evidence="1" id="KW-0812">Transmembrane</keyword>
<feature type="transmembrane region" description="Helical" evidence="1">
    <location>
        <begin position="218"/>
        <end position="240"/>
    </location>
</feature>
<evidence type="ECO:0000313" key="3">
    <source>
        <dbReference type="Proteomes" id="UP000001876"/>
    </source>
</evidence>
<dbReference type="EMBL" id="GG663744">
    <property type="protein sequence ID" value="EEH54234.1"/>
    <property type="molecule type" value="Genomic_DNA"/>
</dbReference>
<dbReference type="GeneID" id="9686804"/>
<dbReference type="STRING" id="564608.C1N0B3"/>
<dbReference type="PANTHER" id="PTHR31032:SF1">
    <property type="entry name" value="PGR5-LIKE PROTEIN 1B, CHLOROPLASTIC"/>
    <property type="match status" value="1"/>
</dbReference>
<keyword evidence="1" id="KW-1133">Transmembrane helix</keyword>
<dbReference type="OrthoDB" id="38589at2759"/>
<dbReference type="Proteomes" id="UP000001876">
    <property type="component" value="Unassembled WGS sequence"/>
</dbReference>
<gene>
    <name evidence="2" type="ORF">MICPUCDRAFT_48196</name>
</gene>
<name>C1N0B3_MICPC</name>
<dbReference type="GO" id="GO:0009773">
    <property type="term" value="P:photosynthetic electron transport in photosystem I"/>
    <property type="evidence" value="ECO:0007669"/>
    <property type="project" value="InterPro"/>
</dbReference>
<dbReference type="KEGG" id="mpp:MICPUCDRAFT_48196"/>
<keyword evidence="3" id="KW-1185">Reference proteome</keyword>
<evidence type="ECO:0000256" key="1">
    <source>
        <dbReference type="SAM" id="Phobius"/>
    </source>
</evidence>
<dbReference type="PANTHER" id="PTHR31032">
    <property type="entry name" value="PGR5-LIKE PROTEIN 1B, CHLOROPLASTIC"/>
    <property type="match status" value="1"/>
</dbReference>
<dbReference type="eggNOG" id="ENOG502S909">
    <property type="taxonomic scope" value="Eukaryota"/>
</dbReference>
<organism evidence="3">
    <name type="scientific">Micromonas pusilla (strain CCMP1545)</name>
    <name type="common">Picoplanktonic green alga</name>
    <dbReference type="NCBI Taxonomy" id="564608"/>
    <lineage>
        <taxon>Eukaryota</taxon>
        <taxon>Viridiplantae</taxon>
        <taxon>Chlorophyta</taxon>
        <taxon>Mamiellophyceae</taxon>
        <taxon>Mamiellales</taxon>
        <taxon>Mamiellaceae</taxon>
        <taxon>Micromonas</taxon>
    </lineage>
</organism>
<evidence type="ECO:0000313" key="2">
    <source>
        <dbReference type="EMBL" id="EEH54234.1"/>
    </source>
</evidence>